<evidence type="ECO:0000313" key="2">
    <source>
        <dbReference type="Proteomes" id="UP000182658"/>
    </source>
</evidence>
<dbReference type="Proteomes" id="UP000182658">
    <property type="component" value="Unassembled WGS sequence"/>
</dbReference>
<dbReference type="EMBL" id="KV875095">
    <property type="protein sequence ID" value="OIW32075.1"/>
    <property type="molecule type" value="Genomic_DNA"/>
</dbReference>
<evidence type="ECO:0000313" key="1">
    <source>
        <dbReference type="EMBL" id="OIW32075.1"/>
    </source>
</evidence>
<keyword evidence="2" id="KW-1185">Reference proteome</keyword>
<accession>A0A1J7IY22</accession>
<sequence length="169" mass="18276">MWLELAKVLKAGAPQKNSSAAAQSRQHYRYDTVHHQWLGIGQRDGRYSVVQAYTASLATAKELPSAALSHMTAVESAILTQSTDRGFSQKLRHLDCLETSFHHTGRSHAERGTPGSAIATLAPALYLARTSYTLAKIVIFHEIAGSGGGRVPTIKLTSCASLSLRFEGQ</sequence>
<protein>
    <submittedName>
        <fullName evidence="1">Uncharacterized protein</fullName>
    </submittedName>
</protein>
<gene>
    <name evidence="1" type="ORF">CONLIGDRAFT_667857</name>
</gene>
<reference evidence="1 2" key="1">
    <citation type="submission" date="2016-10" db="EMBL/GenBank/DDBJ databases">
        <title>Draft genome sequence of Coniochaeta ligniaria NRRL30616, a lignocellulolytic fungus for bioabatement of inhibitors in plant biomass hydrolysates.</title>
        <authorList>
            <consortium name="DOE Joint Genome Institute"/>
            <person name="Jimenez D.J."/>
            <person name="Hector R.E."/>
            <person name="Riley R."/>
            <person name="Sun H."/>
            <person name="Grigoriev I.V."/>
            <person name="Van Elsas J.D."/>
            <person name="Nichols N.N."/>
        </authorList>
    </citation>
    <scope>NUCLEOTIDE SEQUENCE [LARGE SCALE GENOMIC DNA]</scope>
    <source>
        <strain evidence="1 2">NRRL 30616</strain>
    </source>
</reference>
<dbReference type="InParanoid" id="A0A1J7IY22"/>
<dbReference type="AlphaFoldDB" id="A0A1J7IY22"/>
<organism evidence="1 2">
    <name type="scientific">Coniochaeta ligniaria NRRL 30616</name>
    <dbReference type="NCBI Taxonomy" id="1408157"/>
    <lineage>
        <taxon>Eukaryota</taxon>
        <taxon>Fungi</taxon>
        <taxon>Dikarya</taxon>
        <taxon>Ascomycota</taxon>
        <taxon>Pezizomycotina</taxon>
        <taxon>Sordariomycetes</taxon>
        <taxon>Sordariomycetidae</taxon>
        <taxon>Coniochaetales</taxon>
        <taxon>Coniochaetaceae</taxon>
        <taxon>Coniochaeta</taxon>
    </lineage>
</organism>
<proteinExistence type="predicted"/>
<name>A0A1J7IY22_9PEZI</name>